<evidence type="ECO:0000313" key="14">
    <source>
        <dbReference type="Proteomes" id="UP001177592"/>
    </source>
</evidence>
<comment type="similarity">
    <text evidence="2">Belongs to the fimbrial export usher family.</text>
</comment>
<dbReference type="Gene3D" id="2.60.40.3110">
    <property type="match status" value="1"/>
</dbReference>
<dbReference type="GO" id="GO:0009279">
    <property type="term" value="C:cell outer membrane"/>
    <property type="evidence" value="ECO:0007669"/>
    <property type="project" value="UniProtKB-SubCell"/>
</dbReference>
<sequence length="840" mass="93826">MKKIYYLYNSLILLGILDYMPELFAEEFDTTLLVGKSAQGDISRFYRNSEIPPGKQWVDIYVNDDWKGQFEVDIGEKNQNITIDAKDANKLGLKLSAQTKQIIEQNTTISLDNLVNEINYYLDVNQLALNISVPQISLVKSEIGYVDPMNWDYGVPAIILSYNTNYYNYREKKNNKQRNEAFFANLNSGINIGAWQFRDESSYSYYSSGDHKWQNNTRYLRRSFSAISSNLMLGDFYSPSTLFSSIRFRGGVLTTEMNMLPNSSQEFTPVVRGVAQTNALVKVYQNGNLIYQEAVPPGAFEFSDLRAAGGAGDLSVVVQEADGRQDSFTVPFSAVPNMMKAGVYAYNILAGQSKMANTYFQPKFAQAEAYYGINNLVTVYAGFIGSRDYNAILLGSGWNFPFGAVSFDATHAAAYLDTGTKRGQSFRLAYSKFLSTTATNLTIAAYRYSTGDYYSFIDSIYAHDNYQAWLKYQATIKNNLNDQNRNNPSDLDLATFDALRGARARNTFNLNLNQHLGKDNGVIFLAGTLRNYWNIGGTSREYQIGYSNNYKNITYNLSVSRVRNTDQKEETRYYLSASVPINLFSRNAYLNSGIYMTNTNYQQANISVSGTAGKYDLIDYTLTASNQTGGNNLISGSVNYRNPYSTVGASYSEANNYRQTGLNARGTIVAFPYHILASGETANTLTIIEAPMAENLTVNNNRAVLTNKQGLALVTNATPYRTNVYTLSHTNQTSGAEITDNVAHVIPYDGAVSHIKLETDQRKTYMLKATFADGSHLPFGTEVTDSQGEFVGHVGQSSVLYIKSDQLPQSLNVKLNIDGKTECIIQQPVDTLYLNRNICR</sequence>
<protein>
    <submittedName>
        <fullName evidence="12">Fimbrial biogenesis outer membrane usher protein</fullName>
    </submittedName>
    <submittedName>
        <fullName evidence="11">Outer membrane usher protein YehB</fullName>
    </submittedName>
</protein>
<evidence type="ECO:0000256" key="8">
    <source>
        <dbReference type="ARBA" id="ARBA00023237"/>
    </source>
</evidence>
<keyword evidence="4" id="KW-1134">Transmembrane beta strand</keyword>
<dbReference type="Pfam" id="PF13953">
    <property type="entry name" value="PapC_C"/>
    <property type="match status" value="1"/>
</dbReference>
<dbReference type="KEGG" id="ans:ArsFIN_00930"/>
<dbReference type="GO" id="GO:0015473">
    <property type="term" value="F:fimbrial usher porin activity"/>
    <property type="evidence" value="ECO:0007669"/>
    <property type="project" value="InterPro"/>
</dbReference>
<evidence type="ECO:0000256" key="7">
    <source>
        <dbReference type="ARBA" id="ARBA00023136"/>
    </source>
</evidence>
<keyword evidence="6" id="KW-0732">Signal</keyword>
<evidence type="ECO:0000259" key="9">
    <source>
        <dbReference type="Pfam" id="PF13953"/>
    </source>
</evidence>
<dbReference type="Pfam" id="PF13954">
    <property type="entry name" value="PapC_N"/>
    <property type="match status" value="1"/>
</dbReference>
<dbReference type="AlphaFoldDB" id="A0A4P7KNV0"/>
<dbReference type="InterPro" id="IPR043142">
    <property type="entry name" value="PapC-like_C_sf"/>
</dbReference>
<name>A0A4P7KNV0_9GAMM</name>
<dbReference type="PANTHER" id="PTHR30451">
    <property type="entry name" value="OUTER MEMBRANE USHER PROTEIN"/>
    <property type="match status" value="1"/>
</dbReference>
<gene>
    <name evidence="11" type="primary">yehB_1</name>
    <name evidence="11" type="ORF">ArsFIN_00930</name>
    <name evidence="12" type="ORF">QE258_20475</name>
</gene>
<evidence type="ECO:0000256" key="2">
    <source>
        <dbReference type="ARBA" id="ARBA00008064"/>
    </source>
</evidence>
<organism evidence="11 13">
    <name type="scientific">Arsenophonus nasoniae</name>
    <name type="common">son-killer infecting Nasonia vitripennis</name>
    <dbReference type="NCBI Taxonomy" id="638"/>
    <lineage>
        <taxon>Bacteria</taxon>
        <taxon>Pseudomonadati</taxon>
        <taxon>Pseudomonadota</taxon>
        <taxon>Gammaproteobacteria</taxon>
        <taxon>Enterobacterales</taxon>
        <taxon>Morganellaceae</taxon>
        <taxon>Arsenophonus</taxon>
    </lineage>
</organism>
<dbReference type="PANTHER" id="PTHR30451:SF3">
    <property type="entry name" value="OUTER MEMBRANE USHER PROTEIN HTRE-RELATED"/>
    <property type="match status" value="1"/>
</dbReference>
<keyword evidence="14" id="KW-1185">Reference proteome</keyword>
<evidence type="ECO:0000313" key="11">
    <source>
        <dbReference type="EMBL" id="QBY41575.1"/>
    </source>
</evidence>
<dbReference type="InterPro" id="IPR025885">
    <property type="entry name" value="PapC_N"/>
</dbReference>
<reference evidence="11 13" key="1">
    <citation type="submission" date="2019-03" db="EMBL/GenBank/DDBJ databases">
        <title>Long-read sequencing reveals hyperdense prophage content in a complex bacterial symbiont genome.</title>
        <authorList>
            <person name="Frost C.L."/>
            <person name="Siozios S."/>
            <person name="Nadal-Jimenez P."/>
            <person name="Brockhurst M.A."/>
            <person name="King K.C."/>
            <person name="Darby A.C."/>
            <person name="Hurst G.D.D."/>
        </authorList>
    </citation>
    <scope>NUCLEOTIDE SEQUENCE [LARGE SCALE GENOMIC DNA]</scope>
    <source>
        <strain evidence="11 13">FIN</strain>
    </source>
</reference>
<dbReference type="InterPro" id="IPR000015">
    <property type="entry name" value="Fimb_usher"/>
</dbReference>
<keyword evidence="3" id="KW-0813">Transport</keyword>
<dbReference type="Proteomes" id="UP000295134">
    <property type="component" value="Chromosome"/>
</dbReference>
<dbReference type="RefSeq" id="WP_026823118.1">
    <property type="nucleotide sequence ID" value="NZ_CP123523.1"/>
</dbReference>
<dbReference type="Gene3D" id="3.10.20.410">
    <property type="match status" value="1"/>
</dbReference>
<dbReference type="EMBL" id="CP123523">
    <property type="protein sequence ID" value="WGM05780.1"/>
    <property type="molecule type" value="Genomic_DNA"/>
</dbReference>
<dbReference type="Proteomes" id="UP001177592">
    <property type="component" value="Chromosome"/>
</dbReference>
<dbReference type="InterPro" id="IPR037224">
    <property type="entry name" value="PapC_N_sf"/>
</dbReference>
<feature type="domain" description="PapC-like C-terminal" evidence="9">
    <location>
        <begin position="766"/>
        <end position="826"/>
    </location>
</feature>
<dbReference type="Gene3D" id="2.60.40.2070">
    <property type="match status" value="1"/>
</dbReference>
<dbReference type="Pfam" id="PF00577">
    <property type="entry name" value="Usher"/>
    <property type="match status" value="1"/>
</dbReference>
<dbReference type="SUPFAM" id="SSF141729">
    <property type="entry name" value="FimD N-terminal domain-like"/>
    <property type="match status" value="1"/>
</dbReference>
<evidence type="ECO:0000256" key="4">
    <source>
        <dbReference type="ARBA" id="ARBA00022452"/>
    </source>
</evidence>
<keyword evidence="5" id="KW-0812">Transmembrane</keyword>
<evidence type="ECO:0000313" key="13">
    <source>
        <dbReference type="Proteomes" id="UP000295134"/>
    </source>
</evidence>
<comment type="subcellular location">
    <subcellularLocation>
        <location evidence="1">Cell outer membrane</location>
        <topology evidence="1">Multi-pass membrane protein</topology>
    </subcellularLocation>
</comment>
<feature type="domain" description="PapC N-terminal" evidence="10">
    <location>
        <begin position="27"/>
        <end position="165"/>
    </location>
</feature>
<evidence type="ECO:0000256" key="3">
    <source>
        <dbReference type="ARBA" id="ARBA00022448"/>
    </source>
</evidence>
<evidence type="ECO:0000259" key="10">
    <source>
        <dbReference type="Pfam" id="PF13954"/>
    </source>
</evidence>
<keyword evidence="8" id="KW-0998">Cell outer membrane</keyword>
<keyword evidence="7" id="KW-0472">Membrane</keyword>
<evidence type="ECO:0000256" key="5">
    <source>
        <dbReference type="ARBA" id="ARBA00022692"/>
    </source>
</evidence>
<evidence type="ECO:0000256" key="1">
    <source>
        <dbReference type="ARBA" id="ARBA00004571"/>
    </source>
</evidence>
<evidence type="ECO:0000313" key="12">
    <source>
        <dbReference type="EMBL" id="WGM05780.1"/>
    </source>
</evidence>
<proteinExistence type="inferred from homology"/>
<dbReference type="InterPro" id="IPR042186">
    <property type="entry name" value="FimD_plug_dom"/>
</dbReference>
<reference evidence="12" key="2">
    <citation type="submission" date="2023-04" db="EMBL/GenBank/DDBJ databases">
        <title>Genome dynamics across the evolutionary transition to endosymbiosis.</title>
        <authorList>
            <person name="Siozios S."/>
            <person name="Nadal-Jimenez P."/>
            <person name="Azagi T."/>
            <person name="Sprong H."/>
            <person name="Frost C.L."/>
            <person name="Parratt S.R."/>
            <person name="Taylor G."/>
            <person name="Brettell L."/>
            <person name="Lew K.C."/>
            <person name="Croft L."/>
            <person name="King K.C."/>
            <person name="Brockhurst M.A."/>
            <person name="Hypsa V."/>
            <person name="Novakova E."/>
            <person name="Darby A.C."/>
            <person name="Hurst G.D.D."/>
        </authorList>
    </citation>
    <scope>NUCLEOTIDE SEQUENCE</scope>
    <source>
        <strain evidence="12">ANv_CAN</strain>
    </source>
</reference>
<evidence type="ECO:0000256" key="6">
    <source>
        <dbReference type="ARBA" id="ARBA00022729"/>
    </source>
</evidence>
<dbReference type="GO" id="GO:0009297">
    <property type="term" value="P:pilus assembly"/>
    <property type="evidence" value="ECO:0007669"/>
    <property type="project" value="InterPro"/>
</dbReference>
<dbReference type="InterPro" id="IPR025949">
    <property type="entry name" value="PapC-like_C"/>
</dbReference>
<dbReference type="Gene3D" id="2.60.40.2610">
    <property type="entry name" value="Outer membrane usher protein FimD, plug domain"/>
    <property type="match status" value="1"/>
</dbReference>
<dbReference type="FunFam" id="2.60.40.3110:FF:000001">
    <property type="entry name" value="Putative fimbrial outer membrane usher"/>
    <property type="match status" value="1"/>
</dbReference>
<dbReference type="EMBL" id="CP038613">
    <property type="protein sequence ID" value="QBY41575.1"/>
    <property type="molecule type" value="Genomic_DNA"/>
</dbReference>
<accession>A0A4P7KNV0</accession>